<feature type="domain" description="Enolpyruvate transferase" evidence="9">
    <location>
        <begin position="20"/>
        <end position="420"/>
    </location>
</feature>
<dbReference type="GO" id="GO:0009073">
    <property type="term" value="P:aromatic amino acid family biosynthetic process"/>
    <property type="evidence" value="ECO:0007669"/>
    <property type="project" value="UniProtKB-KW"/>
</dbReference>
<evidence type="ECO:0000259" key="9">
    <source>
        <dbReference type="Pfam" id="PF00275"/>
    </source>
</evidence>
<dbReference type="CDD" id="cd01556">
    <property type="entry name" value="EPSP_synthase"/>
    <property type="match status" value="1"/>
</dbReference>
<dbReference type="InterPro" id="IPR036968">
    <property type="entry name" value="Enolpyruvate_Tfrase_sf"/>
</dbReference>
<keyword evidence="6 10" id="KW-0808">Transferase</keyword>
<dbReference type="PIRSF" id="PIRSF000505">
    <property type="entry name" value="EPSPS"/>
    <property type="match status" value="1"/>
</dbReference>
<dbReference type="PROSITE" id="PS00885">
    <property type="entry name" value="EPSP_SYNTHASE_2"/>
    <property type="match status" value="1"/>
</dbReference>
<proteinExistence type="inferred from homology"/>
<dbReference type="GO" id="GO:0003866">
    <property type="term" value="F:3-phosphoshikimate 1-carboxyvinyltransferase activity"/>
    <property type="evidence" value="ECO:0007669"/>
    <property type="project" value="UniProtKB-EC"/>
</dbReference>
<dbReference type="GO" id="GO:0008652">
    <property type="term" value="P:amino acid biosynthetic process"/>
    <property type="evidence" value="ECO:0007669"/>
    <property type="project" value="UniProtKB-KW"/>
</dbReference>
<dbReference type="SUPFAM" id="SSF55205">
    <property type="entry name" value="EPT/RTPC-like"/>
    <property type="match status" value="1"/>
</dbReference>
<dbReference type="InterPro" id="IPR001986">
    <property type="entry name" value="Enolpyruvate_Tfrase_dom"/>
</dbReference>
<evidence type="ECO:0000256" key="2">
    <source>
        <dbReference type="ARBA" id="ARBA00009948"/>
    </source>
</evidence>
<dbReference type="GO" id="GO:0009423">
    <property type="term" value="P:chorismate biosynthetic process"/>
    <property type="evidence" value="ECO:0007669"/>
    <property type="project" value="UniProtKB-UniPathway"/>
</dbReference>
<comment type="pathway">
    <text evidence="1">Metabolic intermediate biosynthesis; chorismate biosynthesis; chorismate from D-erythrose 4-phosphate and phosphoenolpyruvate: step 6/7.</text>
</comment>
<dbReference type="NCBIfam" id="TIGR01356">
    <property type="entry name" value="aroA"/>
    <property type="match status" value="1"/>
</dbReference>
<dbReference type="PROSITE" id="PS00104">
    <property type="entry name" value="EPSP_SYNTHASE_1"/>
    <property type="match status" value="1"/>
</dbReference>
<evidence type="ECO:0000256" key="5">
    <source>
        <dbReference type="ARBA" id="ARBA00022605"/>
    </source>
</evidence>
<dbReference type="InterPro" id="IPR023193">
    <property type="entry name" value="EPSP_synthase_CS"/>
</dbReference>
<keyword evidence="5" id="KW-0028">Amino-acid biosynthesis</keyword>
<evidence type="ECO:0000256" key="1">
    <source>
        <dbReference type="ARBA" id="ARBA00004811"/>
    </source>
</evidence>
<dbReference type="HAMAP" id="MF_00210">
    <property type="entry name" value="EPSP_synth"/>
    <property type="match status" value="1"/>
</dbReference>
<keyword evidence="7" id="KW-0057">Aromatic amino acid biosynthesis</keyword>
<dbReference type="Gene3D" id="3.65.10.10">
    <property type="entry name" value="Enolpyruvate transferase domain"/>
    <property type="match status" value="2"/>
</dbReference>
<protein>
    <recommendedName>
        <fullName evidence="3">3-phosphoshikimate 1-carboxyvinyltransferase</fullName>
        <ecNumber evidence="3">2.5.1.19</ecNumber>
    </recommendedName>
</protein>
<evidence type="ECO:0000256" key="6">
    <source>
        <dbReference type="ARBA" id="ARBA00022679"/>
    </source>
</evidence>
<evidence type="ECO:0000256" key="8">
    <source>
        <dbReference type="ARBA" id="ARBA00044633"/>
    </source>
</evidence>
<dbReference type="FunFam" id="3.65.10.10:FF:000005">
    <property type="entry name" value="3-phosphoshikimate 1-carboxyvinyltransferase"/>
    <property type="match status" value="1"/>
</dbReference>
<dbReference type="InterPro" id="IPR006264">
    <property type="entry name" value="EPSP_synthase"/>
</dbReference>
<evidence type="ECO:0000256" key="3">
    <source>
        <dbReference type="ARBA" id="ARBA00012450"/>
    </source>
</evidence>
<evidence type="ECO:0000256" key="4">
    <source>
        <dbReference type="ARBA" id="ARBA00022490"/>
    </source>
</evidence>
<evidence type="ECO:0000313" key="10">
    <source>
        <dbReference type="EMBL" id="SFV64375.1"/>
    </source>
</evidence>
<sequence>MRSAVVGFISDGFSLVCEDIAPDKSISHRCAMFSLLSDKPSRIRNFLLGEDTLNSLNIAVQLGAVVKRDGGYVEITPPKVISEPDNILDCGNAGTGMRLYAGLLSGIDGAFVLSGDIYLRSRPMRRVTEPLREIGAKIDGRDSGNLAPLFIRGGDLKSFRYHSRINSAQVKSSLILAGLRADSKSYYREGELSRDHTERMLRGMGANIENIDGWIEIEPLKKPLNPLDIVVPSDPSSGFFFAVASAIVPNSKVILKDVTLNPTRIEAYRVLERMGASVDYILKDNLYEPIGDIVVSYNGKLNSVVVEDNISWLIDELPVLSIAMAVASGTSEIKNAKELRVKESDRISVVISGLNSCGVDTVEFEDGYRVVGGEIKKSTINSHGDHRIAMSFAIAGLINGMNIEDIDCIDTSFPNFFDILSQITEVSK</sequence>
<evidence type="ECO:0000256" key="7">
    <source>
        <dbReference type="ARBA" id="ARBA00023141"/>
    </source>
</evidence>
<reference evidence="10" key="1">
    <citation type="submission" date="2016-10" db="EMBL/GenBank/DDBJ databases">
        <authorList>
            <person name="de Groot N.N."/>
        </authorList>
    </citation>
    <scope>NUCLEOTIDE SEQUENCE</scope>
</reference>
<name>A0A1W1CF70_9ZZZZ</name>
<comment type="similarity">
    <text evidence="2">Belongs to the EPSP synthase family.</text>
</comment>
<accession>A0A1W1CF70</accession>
<dbReference type="EC" id="2.5.1.19" evidence="3"/>
<dbReference type="UniPathway" id="UPA00053">
    <property type="reaction ID" value="UER00089"/>
</dbReference>
<organism evidence="10">
    <name type="scientific">hydrothermal vent metagenome</name>
    <dbReference type="NCBI Taxonomy" id="652676"/>
    <lineage>
        <taxon>unclassified sequences</taxon>
        <taxon>metagenomes</taxon>
        <taxon>ecological metagenomes</taxon>
    </lineage>
</organism>
<gene>
    <name evidence="10" type="ORF">MNB_SV-9-1098</name>
</gene>
<dbReference type="EMBL" id="FPHG01000066">
    <property type="protein sequence ID" value="SFV64375.1"/>
    <property type="molecule type" value="Genomic_DNA"/>
</dbReference>
<dbReference type="PANTHER" id="PTHR21090">
    <property type="entry name" value="AROM/DEHYDROQUINATE SYNTHASE"/>
    <property type="match status" value="1"/>
</dbReference>
<dbReference type="AlphaFoldDB" id="A0A1W1CF70"/>
<dbReference type="Pfam" id="PF00275">
    <property type="entry name" value="EPSP_synthase"/>
    <property type="match status" value="1"/>
</dbReference>
<dbReference type="InterPro" id="IPR013792">
    <property type="entry name" value="RNA3'P_cycl/enolpyr_Trfase_a/b"/>
</dbReference>
<keyword evidence="4" id="KW-0963">Cytoplasm</keyword>
<comment type="catalytic activity">
    <reaction evidence="8">
        <text>3-phosphoshikimate + phosphoenolpyruvate = 5-O-(1-carboxyvinyl)-3-phosphoshikimate + phosphate</text>
        <dbReference type="Rhea" id="RHEA:21256"/>
        <dbReference type="ChEBI" id="CHEBI:43474"/>
        <dbReference type="ChEBI" id="CHEBI:57701"/>
        <dbReference type="ChEBI" id="CHEBI:58702"/>
        <dbReference type="ChEBI" id="CHEBI:145989"/>
        <dbReference type="EC" id="2.5.1.19"/>
    </reaction>
    <physiologicalReaction direction="left-to-right" evidence="8">
        <dbReference type="Rhea" id="RHEA:21257"/>
    </physiologicalReaction>
</comment>
<dbReference type="PANTHER" id="PTHR21090:SF5">
    <property type="entry name" value="PENTAFUNCTIONAL AROM POLYPEPTIDE"/>
    <property type="match status" value="1"/>
</dbReference>